<reference evidence="2 3" key="1">
    <citation type="submission" date="2013-12" db="EMBL/GenBank/DDBJ databases">
        <title>Complete genome sequence of Rhizobium etli bv. mimosae IE4771.</title>
        <authorList>
            <person name="Bustos P."/>
            <person name="Santamaria R.I."/>
            <person name="Lozano L."/>
            <person name="Ormeno-Orrillo E."/>
            <person name="Rogel M.A."/>
            <person name="Romero D."/>
            <person name="Cevallos M.A."/>
            <person name="Martinez-Romero E."/>
            <person name="Gonzalez V."/>
        </authorList>
    </citation>
    <scope>NUCLEOTIDE SEQUENCE [LARGE SCALE GENOMIC DNA]</scope>
    <source>
        <strain evidence="2 3">IE4771</strain>
        <plasmid evidence="3">Plasmid pRetIE4771e</plasmid>
    </source>
</reference>
<keyword evidence="2" id="KW-0614">Plasmid</keyword>
<dbReference type="AlphaFoldDB" id="A0A060IDC5"/>
<evidence type="ECO:0000256" key="1">
    <source>
        <dbReference type="SAM" id="MobiDB-lite"/>
    </source>
</evidence>
<feature type="region of interest" description="Disordered" evidence="1">
    <location>
        <begin position="1"/>
        <end position="37"/>
    </location>
</feature>
<gene>
    <name evidence="2" type="ORF">IE4771_PE00375</name>
</gene>
<proteinExistence type="predicted"/>
<protein>
    <submittedName>
        <fullName evidence="2">Uncharacterized protein</fullName>
    </submittedName>
</protein>
<dbReference type="KEGG" id="rei:IE4771_PE00375"/>
<organism evidence="2 3">
    <name type="scientific">Rhizobium etli bv. mimosae str. IE4771</name>
    <dbReference type="NCBI Taxonomy" id="1432050"/>
    <lineage>
        <taxon>Bacteria</taxon>
        <taxon>Pseudomonadati</taxon>
        <taxon>Pseudomonadota</taxon>
        <taxon>Alphaproteobacteria</taxon>
        <taxon>Hyphomicrobiales</taxon>
        <taxon>Rhizobiaceae</taxon>
        <taxon>Rhizobium/Agrobacterium group</taxon>
        <taxon>Rhizobium</taxon>
    </lineage>
</organism>
<geneLocation type="plasmid" evidence="2 3">
    <name>pRetIE4771e</name>
</geneLocation>
<dbReference type="EMBL" id="CP006991">
    <property type="protein sequence ID" value="AIC31599.1"/>
    <property type="molecule type" value="Genomic_DNA"/>
</dbReference>
<evidence type="ECO:0000313" key="2">
    <source>
        <dbReference type="EMBL" id="AIC31599.1"/>
    </source>
</evidence>
<accession>A0A060IDC5</accession>
<sequence>MEDVMDKRAKISTGANDRPRNETIAGSGPGIPDDSGRMVELTDEEIKRTKASLLRDRLDNLKDELDEQIDLPQRGAP</sequence>
<dbReference type="HOGENOM" id="CLU_201917_0_0_5"/>
<name>A0A060IDC5_RHIET</name>
<evidence type="ECO:0000313" key="3">
    <source>
        <dbReference type="Proteomes" id="UP000027180"/>
    </source>
</evidence>
<dbReference type="Proteomes" id="UP000027180">
    <property type="component" value="Plasmid pRetIE4771e"/>
</dbReference>